<evidence type="ECO:0000256" key="1">
    <source>
        <dbReference type="SAM" id="MobiDB-lite"/>
    </source>
</evidence>
<dbReference type="EMBL" id="MEIA01000463">
    <property type="protein sequence ID" value="OJF10701.1"/>
    <property type="molecule type" value="Genomic_DNA"/>
</dbReference>
<evidence type="ECO:0000313" key="2">
    <source>
        <dbReference type="EMBL" id="OJF10701.1"/>
    </source>
</evidence>
<reference evidence="2 3" key="1">
    <citation type="submission" date="2016-09" db="EMBL/GenBank/DDBJ databases">
        <title>Couchioplanes caeruleus draft genome sequence.</title>
        <authorList>
            <person name="Sheehan J."/>
            <person name="Caffrey P."/>
        </authorList>
    </citation>
    <scope>NUCLEOTIDE SEQUENCE [LARGE SCALE GENOMIC DNA]</scope>
    <source>
        <strain evidence="2 3">DSM 43634</strain>
    </source>
</reference>
<gene>
    <name evidence="2" type="ORF">BG844_30600</name>
</gene>
<dbReference type="AlphaFoldDB" id="A0A1K0FCZ1"/>
<feature type="region of interest" description="Disordered" evidence="1">
    <location>
        <begin position="460"/>
        <end position="499"/>
    </location>
</feature>
<comment type="caution">
    <text evidence="2">The sequence shown here is derived from an EMBL/GenBank/DDBJ whole genome shotgun (WGS) entry which is preliminary data.</text>
</comment>
<keyword evidence="3" id="KW-1185">Reference proteome</keyword>
<accession>A0A1K0FCZ1</accession>
<sequence>MSTLTALARAQAFAAGRAQPLATVRHLHLHERPLVLIPYAMAGEANAPLAAMVGTAEDEPELLVVAQPRNPDDRFAFAARLADVLVPYVDSFAAVAEPVPVDRGRDVRYRFTNAPQVWVPNPGGVDFLRLFGRSTRFRGVEGEYAVPASVPLLGRWLTFFAGAAEVPGSSLLLNGVQALSSHWATGQSSAEDAQLAALMAWLDPPPGRTVFEAAAAAEDPAVTPPPGPATDPAFDNHVLAPLLSAAQPDVAELSEVLRAQLLPTWSLMWRALGLLRTLPPGSRVAGRWDADRDSYSGFLQHLAEGGPPQPRRDGAVAAAARLARLENAAARYAVQRAFDDPLVMAEHRLAGAAFAGEVTLAKADRVDDSGKRPVLRPRIMVVTSEPVRVAPGAVLTSPARPAQKATVISVSVAVSSGDGSARTEVLLELSGGMGRKLVAEPGSVPEVGERLLLTTLSEAYRPGGAFPEPDQTPWTHGGPPAPRDPVDEVIEEPSQLPDQ</sequence>
<dbReference type="Proteomes" id="UP000182486">
    <property type="component" value="Unassembled WGS sequence"/>
</dbReference>
<name>A0A1K0FCZ1_9ACTN</name>
<dbReference type="RefSeq" id="WP_071808800.1">
    <property type="nucleotide sequence ID" value="NZ_MEIA01000463.1"/>
</dbReference>
<protein>
    <submittedName>
        <fullName evidence="2">Uncharacterized protein</fullName>
    </submittedName>
</protein>
<evidence type="ECO:0000313" key="3">
    <source>
        <dbReference type="Proteomes" id="UP000182486"/>
    </source>
</evidence>
<organism evidence="2 3">
    <name type="scientific">Couchioplanes caeruleus subsp. caeruleus</name>
    <dbReference type="NCBI Taxonomy" id="56427"/>
    <lineage>
        <taxon>Bacteria</taxon>
        <taxon>Bacillati</taxon>
        <taxon>Actinomycetota</taxon>
        <taxon>Actinomycetes</taxon>
        <taxon>Micromonosporales</taxon>
        <taxon>Micromonosporaceae</taxon>
        <taxon>Couchioplanes</taxon>
    </lineage>
</organism>
<proteinExistence type="predicted"/>